<comment type="caution">
    <text evidence="8">The sequence shown here is derived from an EMBL/GenBank/DDBJ whole genome shotgun (WGS) entry which is preliminary data.</text>
</comment>
<evidence type="ECO:0000256" key="1">
    <source>
        <dbReference type="ARBA" id="ARBA00006622"/>
    </source>
</evidence>
<evidence type="ECO:0000313" key="9">
    <source>
        <dbReference type="Proteomes" id="UP000708148"/>
    </source>
</evidence>
<dbReference type="InterPro" id="IPR011051">
    <property type="entry name" value="RmlC_Cupin_sf"/>
</dbReference>
<keyword evidence="9" id="KW-1185">Reference proteome</keyword>
<keyword evidence="5" id="KW-0408">Iron</keyword>
<gene>
    <name evidence="8" type="ORF">OSTQU699_LOCUS3299</name>
</gene>
<protein>
    <recommendedName>
        <fullName evidence="2">cysteine dioxygenase</fullName>
        <ecNumber evidence="2">1.13.11.20</ecNumber>
    </recommendedName>
</protein>
<dbReference type="GO" id="GO:0046872">
    <property type="term" value="F:metal ion binding"/>
    <property type="evidence" value="ECO:0007669"/>
    <property type="project" value="UniProtKB-KW"/>
</dbReference>
<reference evidence="8" key="1">
    <citation type="submission" date="2020-12" db="EMBL/GenBank/DDBJ databases">
        <authorList>
            <person name="Iha C."/>
        </authorList>
    </citation>
    <scope>NUCLEOTIDE SEQUENCE</scope>
</reference>
<dbReference type="PANTHER" id="PTHR22966:SF61">
    <property type="entry name" value="2-AMINOETHANETHIOL DIOXYGENASE"/>
    <property type="match status" value="1"/>
</dbReference>
<comment type="catalytic activity">
    <reaction evidence="6">
        <text>L-cysteine + O2 = 3-sulfino-L-alanine + H(+)</text>
        <dbReference type="Rhea" id="RHEA:20441"/>
        <dbReference type="ChEBI" id="CHEBI:15378"/>
        <dbReference type="ChEBI" id="CHEBI:15379"/>
        <dbReference type="ChEBI" id="CHEBI:35235"/>
        <dbReference type="ChEBI" id="CHEBI:61085"/>
        <dbReference type="EC" id="1.13.11.20"/>
    </reaction>
    <physiologicalReaction direction="left-to-right" evidence="6">
        <dbReference type="Rhea" id="RHEA:20442"/>
    </physiologicalReaction>
</comment>
<dbReference type="GO" id="GO:0017172">
    <property type="term" value="F:cysteine dioxygenase activity"/>
    <property type="evidence" value="ECO:0007669"/>
    <property type="project" value="UniProtKB-EC"/>
</dbReference>
<proteinExistence type="inferred from homology"/>
<evidence type="ECO:0000256" key="3">
    <source>
        <dbReference type="ARBA" id="ARBA00022723"/>
    </source>
</evidence>
<dbReference type="EMBL" id="CAJHUC010000732">
    <property type="protein sequence ID" value="CAD7697936.1"/>
    <property type="molecule type" value="Genomic_DNA"/>
</dbReference>
<dbReference type="EC" id="1.13.11.20" evidence="2"/>
<keyword evidence="4" id="KW-0560">Oxidoreductase</keyword>
<sequence>AEEQGHGVGCETRTPLTAQRERRPCSAPAVRTPATGTDAFPAGRLRNGLAGGPPCVAKDQAPAIPPEPAMDDGQERRPRLQELYDVGWRTFGRRGGGAPSREEVLAVLGALREVPIEEVGLPGPLGRRGRSARSITYLPVKEDRRLHLGVFCMPPRATIPLHDHPGMTVLSRVLYGRVRITSYDWAEGAGGGAGGGAARRVADEVLSGPTGTSLLTPVHANVHSLEALTACAVLDVLAPPYAPSKGRDCTYFRECPGGDAGQGDVLLEPCEPPADFEVQRGEYRGVVIEG</sequence>
<dbReference type="InterPro" id="IPR014710">
    <property type="entry name" value="RmlC-like_jellyroll"/>
</dbReference>
<accession>A0A8S1ISF0</accession>
<dbReference type="AlphaFoldDB" id="A0A8S1ISF0"/>
<evidence type="ECO:0000313" key="8">
    <source>
        <dbReference type="EMBL" id="CAD7697936.1"/>
    </source>
</evidence>
<dbReference type="Proteomes" id="UP000708148">
    <property type="component" value="Unassembled WGS sequence"/>
</dbReference>
<organism evidence="8 9">
    <name type="scientific">Ostreobium quekettii</name>
    <dbReference type="NCBI Taxonomy" id="121088"/>
    <lineage>
        <taxon>Eukaryota</taxon>
        <taxon>Viridiplantae</taxon>
        <taxon>Chlorophyta</taxon>
        <taxon>core chlorophytes</taxon>
        <taxon>Ulvophyceae</taxon>
        <taxon>TCBD clade</taxon>
        <taxon>Bryopsidales</taxon>
        <taxon>Ostreobineae</taxon>
        <taxon>Ostreobiaceae</taxon>
        <taxon>Ostreobium</taxon>
    </lineage>
</organism>
<evidence type="ECO:0000256" key="5">
    <source>
        <dbReference type="ARBA" id="ARBA00023004"/>
    </source>
</evidence>
<evidence type="ECO:0000256" key="2">
    <source>
        <dbReference type="ARBA" id="ARBA00013133"/>
    </source>
</evidence>
<dbReference type="PANTHER" id="PTHR22966">
    <property type="entry name" value="2-AMINOETHANETHIOL DIOXYGENASE"/>
    <property type="match status" value="1"/>
</dbReference>
<dbReference type="Gene3D" id="2.60.120.10">
    <property type="entry name" value="Jelly Rolls"/>
    <property type="match status" value="1"/>
</dbReference>
<dbReference type="GO" id="GO:0070483">
    <property type="term" value="P:detection of hypoxia"/>
    <property type="evidence" value="ECO:0007669"/>
    <property type="project" value="UniProtKB-ARBA"/>
</dbReference>
<comment type="similarity">
    <text evidence="1">Belongs to the cysteine dioxygenase family.</text>
</comment>
<evidence type="ECO:0000256" key="6">
    <source>
        <dbReference type="ARBA" id="ARBA00024284"/>
    </source>
</evidence>
<dbReference type="OrthoDB" id="271433at2759"/>
<evidence type="ECO:0000256" key="7">
    <source>
        <dbReference type="SAM" id="MobiDB-lite"/>
    </source>
</evidence>
<dbReference type="Pfam" id="PF07847">
    <property type="entry name" value="PCO_ADO"/>
    <property type="match status" value="1"/>
</dbReference>
<name>A0A8S1ISF0_9CHLO</name>
<feature type="region of interest" description="Disordered" evidence="7">
    <location>
        <begin position="1"/>
        <end position="76"/>
    </location>
</feature>
<dbReference type="CDD" id="cd20289">
    <property type="entry name" value="cupin_ADO"/>
    <property type="match status" value="1"/>
</dbReference>
<keyword evidence="3" id="KW-0479">Metal-binding</keyword>
<dbReference type="InterPro" id="IPR012864">
    <property type="entry name" value="PCO/ADO"/>
</dbReference>
<evidence type="ECO:0000256" key="4">
    <source>
        <dbReference type="ARBA" id="ARBA00023002"/>
    </source>
</evidence>
<dbReference type="SUPFAM" id="SSF51182">
    <property type="entry name" value="RmlC-like cupins"/>
    <property type="match status" value="1"/>
</dbReference>
<feature type="non-terminal residue" evidence="8">
    <location>
        <position position="1"/>
    </location>
</feature>